<evidence type="ECO:0000313" key="4">
    <source>
        <dbReference type="Proteomes" id="UP001161409"/>
    </source>
</evidence>
<dbReference type="Gene3D" id="2.40.128.130">
    <property type="entry name" value="Autotransporter beta-domain"/>
    <property type="match status" value="1"/>
</dbReference>
<dbReference type="SMART" id="SM00869">
    <property type="entry name" value="Autotransporter"/>
    <property type="match status" value="1"/>
</dbReference>
<dbReference type="InterPro" id="IPR005546">
    <property type="entry name" value="Autotransporte_beta"/>
</dbReference>
<evidence type="ECO:0000259" key="2">
    <source>
        <dbReference type="PROSITE" id="PS51208"/>
    </source>
</evidence>
<name>A0ABQ5U5B4_9PROT</name>
<dbReference type="NCBIfam" id="TIGR01414">
    <property type="entry name" value="autotrans_barl"/>
    <property type="match status" value="1"/>
</dbReference>
<sequence>MVLNGQTVGEDIENSGNIDNGINLLNSTVGGDLVNTGLLQKGRWGLRMSQTSIAGAVRNDGDIKHMGGSALRGISIENNSSVDALINTGTIEYSIYIDAATIRSAITNSGLITDGNSNNGYGVRISNGASVRDIFNDASGEINGALFGLVIAHAAVDNNITNRGDIVGEDAAMGTGLQLDDATVGGSLVNEAKGEVNAAVRAVSLVDSSSISGSLDNRGSIAGYDTGIYLSSDSTIAQGINNWGIIAGGKYALLLENAVNVTIQGTEAELVGDVDAGQATMTLVAGSDLMTRNAFRLQDLTVEDGAALTLADMVSSSGMVPDGLTVSGGFSNAGLVVIPVGATAVVDGGFTQSGVLRIGVKSASDYGQLQVSGIADMGSHMKIDVDVSPANTLNIGDGLTDVVTAGTLVGADSFTVTDNSYLFDFEAVKDGNAIDLSVLKGTGPVDPTDPVDPADPTNPTDPTDPSAGGGTVDDAVRGEKNRPARGVARVMDRLIDRFVSDGTTGNGKMDQVIGKLGALGTRKDVSEAASQLLPSHNGGSSQATGGAMQGTRRAIHNRLQDGTGRASGDVMLDDKRFWVKPFGSWADQSDRQGVSGYSAQSYGLVFGADAEIQDGARLGVAFSYNTSLVKGNSGAAPQKAHVDSYQAVFYGAHALNEATEVTFQADAGLHANDNSRQIAFLGQTATADYNSWSGHVGGGVTHRLDLADGTTFTPGIRADYNHIYDPAYRENGAGAVNLNVDSNHTRQFLLSAEGTLEHDLTDRVSVSANVGVSFDVVNERTSITSAFAGEPGAAFTTEGMQTGPWIGTGGFGVAAKLTDSMTLNVNYDLEVREGFTNQSASAKVRWAF</sequence>
<dbReference type="InterPro" id="IPR036709">
    <property type="entry name" value="Autotransporte_beta_dom_sf"/>
</dbReference>
<comment type="caution">
    <text evidence="3">The sequence shown here is derived from an EMBL/GenBank/DDBJ whole genome shotgun (WGS) entry which is preliminary data.</text>
</comment>
<dbReference type="InterPro" id="IPR006315">
    <property type="entry name" value="OM_autotransptr_brl_dom"/>
</dbReference>
<gene>
    <name evidence="3" type="ORF">GCM10007924_25450</name>
</gene>
<dbReference type="PROSITE" id="PS51208">
    <property type="entry name" value="AUTOTRANSPORTER"/>
    <property type="match status" value="1"/>
</dbReference>
<feature type="region of interest" description="Disordered" evidence="1">
    <location>
        <begin position="439"/>
        <end position="484"/>
    </location>
</feature>
<keyword evidence="4" id="KW-1185">Reference proteome</keyword>
<dbReference type="EMBL" id="BSNF01000008">
    <property type="protein sequence ID" value="GLQ07324.1"/>
    <property type="molecule type" value="Genomic_DNA"/>
</dbReference>
<accession>A0ABQ5U5B4</accession>
<evidence type="ECO:0000313" key="3">
    <source>
        <dbReference type="EMBL" id="GLQ07324.1"/>
    </source>
</evidence>
<reference evidence="3" key="1">
    <citation type="journal article" date="2014" name="Int. J. Syst. Evol. Microbiol.">
        <title>Complete genome of a new Firmicutes species belonging to the dominant human colonic microbiota ('Ruminococcus bicirculans') reveals two chromosomes and a selective capacity to utilize plant glucans.</title>
        <authorList>
            <consortium name="NISC Comparative Sequencing Program"/>
            <person name="Wegmann U."/>
            <person name="Louis P."/>
            <person name="Goesmann A."/>
            <person name="Henrissat B."/>
            <person name="Duncan S.H."/>
            <person name="Flint H.J."/>
        </authorList>
    </citation>
    <scope>NUCLEOTIDE SEQUENCE</scope>
    <source>
        <strain evidence="3">NBRC 103408</strain>
    </source>
</reference>
<proteinExistence type="predicted"/>
<dbReference type="Proteomes" id="UP001161409">
    <property type="component" value="Unassembled WGS sequence"/>
</dbReference>
<feature type="domain" description="Autotransporter" evidence="2">
    <location>
        <begin position="570"/>
        <end position="848"/>
    </location>
</feature>
<dbReference type="Pfam" id="PF03797">
    <property type="entry name" value="Autotransporter"/>
    <property type="match status" value="1"/>
</dbReference>
<dbReference type="SUPFAM" id="SSF103515">
    <property type="entry name" value="Autotransporter"/>
    <property type="match status" value="1"/>
</dbReference>
<organism evidence="3 4">
    <name type="scientific">Sneathiella chinensis</name>
    <dbReference type="NCBI Taxonomy" id="349750"/>
    <lineage>
        <taxon>Bacteria</taxon>
        <taxon>Pseudomonadati</taxon>
        <taxon>Pseudomonadota</taxon>
        <taxon>Alphaproteobacteria</taxon>
        <taxon>Sneathiellales</taxon>
        <taxon>Sneathiellaceae</taxon>
        <taxon>Sneathiella</taxon>
    </lineage>
</organism>
<feature type="compositionally biased region" description="Low complexity" evidence="1">
    <location>
        <begin position="454"/>
        <end position="465"/>
    </location>
</feature>
<evidence type="ECO:0000256" key="1">
    <source>
        <dbReference type="SAM" id="MobiDB-lite"/>
    </source>
</evidence>
<protein>
    <recommendedName>
        <fullName evidence="2">Autotransporter domain-containing protein</fullName>
    </recommendedName>
</protein>
<reference evidence="3" key="2">
    <citation type="submission" date="2023-01" db="EMBL/GenBank/DDBJ databases">
        <title>Draft genome sequence of Sneathiella chinensis strain NBRC 103408.</title>
        <authorList>
            <person name="Sun Q."/>
            <person name="Mori K."/>
        </authorList>
    </citation>
    <scope>NUCLEOTIDE SEQUENCE</scope>
    <source>
        <strain evidence="3">NBRC 103408</strain>
    </source>
</reference>